<dbReference type="CDD" id="cd00799">
    <property type="entry name" value="INT_Cre_C"/>
    <property type="match status" value="1"/>
</dbReference>
<feature type="domain" description="Tyr recombinase" evidence="5">
    <location>
        <begin position="124"/>
        <end position="331"/>
    </location>
</feature>
<evidence type="ECO:0000313" key="8">
    <source>
        <dbReference type="Proteomes" id="UP000294547"/>
    </source>
</evidence>
<dbReference type="Gene3D" id="1.10.150.130">
    <property type="match status" value="1"/>
</dbReference>
<keyword evidence="1" id="KW-0229">DNA integration</keyword>
<evidence type="ECO:0000313" key="7">
    <source>
        <dbReference type="EMBL" id="TDP88715.1"/>
    </source>
</evidence>
<keyword evidence="3" id="KW-0233">DNA recombination</keyword>
<dbReference type="InterPro" id="IPR044068">
    <property type="entry name" value="CB"/>
</dbReference>
<dbReference type="PANTHER" id="PTHR34605">
    <property type="entry name" value="PHAGE_INTEGRASE DOMAIN-CONTAINING PROTEIN"/>
    <property type="match status" value="1"/>
</dbReference>
<dbReference type="AlphaFoldDB" id="A0A4R6RR32"/>
<evidence type="ECO:0000259" key="5">
    <source>
        <dbReference type="PROSITE" id="PS51898"/>
    </source>
</evidence>
<dbReference type="OrthoDB" id="5513193at2"/>
<dbReference type="Pfam" id="PF13495">
    <property type="entry name" value="Phage_int_SAM_4"/>
    <property type="match status" value="1"/>
</dbReference>
<dbReference type="GO" id="GO:0006310">
    <property type="term" value="P:DNA recombination"/>
    <property type="evidence" value="ECO:0007669"/>
    <property type="project" value="UniProtKB-KW"/>
</dbReference>
<dbReference type="SUPFAM" id="SSF56349">
    <property type="entry name" value="DNA breaking-rejoining enzymes"/>
    <property type="match status" value="1"/>
</dbReference>
<feature type="domain" description="Core-binding (CB)" evidence="6">
    <location>
        <begin position="16"/>
        <end position="98"/>
    </location>
</feature>
<evidence type="ECO:0000259" key="6">
    <source>
        <dbReference type="PROSITE" id="PS51900"/>
    </source>
</evidence>
<dbReference type="EMBL" id="SNXY01000001">
    <property type="protein sequence ID" value="TDP88715.1"/>
    <property type="molecule type" value="Genomic_DNA"/>
</dbReference>
<proteinExistence type="predicted"/>
<dbReference type="Gene3D" id="1.10.443.10">
    <property type="entry name" value="Intergrase catalytic core"/>
    <property type="match status" value="1"/>
</dbReference>
<dbReference type="InterPro" id="IPR011010">
    <property type="entry name" value="DNA_brk_join_enz"/>
</dbReference>
<reference evidence="7 8" key="1">
    <citation type="submission" date="2019-03" db="EMBL/GenBank/DDBJ databases">
        <title>Genomic Encyclopedia of Type Strains, Phase IV (KMG-IV): sequencing the most valuable type-strain genomes for metagenomic binning, comparative biology and taxonomic classification.</title>
        <authorList>
            <person name="Goeker M."/>
        </authorList>
    </citation>
    <scope>NUCLEOTIDE SEQUENCE [LARGE SCALE GENOMIC DNA]</scope>
    <source>
        <strain evidence="7 8">DSM 102969</strain>
    </source>
</reference>
<dbReference type="PANTHER" id="PTHR34605:SF3">
    <property type="entry name" value="P CELL-TYPE AGGLUTINATION PROTEIN MAP4-LIKE-RELATED"/>
    <property type="match status" value="1"/>
</dbReference>
<dbReference type="GO" id="GO:0015074">
    <property type="term" value="P:DNA integration"/>
    <property type="evidence" value="ECO:0007669"/>
    <property type="project" value="UniProtKB-KW"/>
</dbReference>
<dbReference type="PROSITE" id="PS51898">
    <property type="entry name" value="TYR_RECOMBINASE"/>
    <property type="match status" value="1"/>
</dbReference>
<comment type="caution">
    <text evidence="7">The sequence shown here is derived from an EMBL/GenBank/DDBJ whole genome shotgun (WGS) entry which is preliminary data.</text>
</comment>
<dbReference type="InterPro" id="IPR052925">
    <property type="entry name" value="Phage_Integrase-like_Recomb"/>
</dbReference>
<evidence type="ECO:0000256" key="1">
    <source>
        <dbReference type="ARBA" id="ARBA00022908"/>
    </source>
</evidence>
<evidence type="ECO:0000256" key="3">
    <source>
        <dbReference type="ARBA" id="ARBA00023172"/>
    </source>
</evidence>
<dbReference type="Pfam" id="PF00589">
    <property type="entry name" value="Phage_integrase"/>
    <property type="match status" value="1"/>
</dbReference>
<evidence type="ECO:0000256" key="4">
    <source>
        <dbReference type="PROSITE-ProRule" id="PRU01248"/>
    </source>
</evidence>
<organism evidence="7 8">
    <name type="scientific">Oharaeibacter diazotrophicus</name>
    <dbReference type="NCBI Taxonomy" id="1920512"/>
    <lineage>
        <taxon>Bacteria</taxon>
        <taxon>Pseudomonadati</taxon>
        <taxon>Pseudomonadota</taxon>
        <taxon>Alphaproteobacteria</taxon>
        <taxon>Hyphomicrobiales</taxon>
        <taxon>Pleomorphomonadaceae</taxon>
        <taxon>Oharaeibacter</taxon>
    </lineage>
</organism>
<gene>
    <name evidence="7" type="ORF">EDD54_0011</name>
</gene>
<evidence type="ECO:0000256" key="2">
    <source>
        <dbReference type="ARBA" id="ARBA00023125"/>
    </source>
</evidence>
<name>A0A4R6RR32_9HYPH</name>
<dbReference type="InterPro" id="IPR002104">
    <property type="entry name" value="Integrase_catalytic"/>
</dbReference>
<dbReference type="PROSITE" id="PS51900">
    <property type="entry name" value="CB"/>
    <property type="match status" value="1"/>
</dbReference>
<protein>
    <submittedName>
        <fullName evidence="7">Site-specific recombinase XerD</fullName>
    </submittedName>
</protein>
<dbReference type="InterPro" id="IPR010998">
    <property type="entry name" value="Integrase_recombinase_N"/>
</dbReference>
<keyword evidence="8" id="KW-1185">Reference proteome</keyword>
<dbReference type="Proteomes" id="UP000294547">
    <property type="component" value="Unassembled WGS sequence"/>
</dbReference>
<sequence>MSTLSPLAPCGAPTTLTEALALADDLAAAEMADSTRAVYARWLRNFAAWCGDQGLEAPYPASVATVRAFLTTEAARGLSVSSISQCVAALRWAHKRAGLPDPTTDETLRATMKGIRRTLGAAPERKAPATAERLKVMVAGVDRTTLKGKRDAALLLLGFGGAFRRSELVALQVEDLAEDDDGLRVTIRGSKTDQDRIGQTIGVIRGTGATCPVRAVRTWIDAAGLTTGPVFRAVGKGGRLVPPRPSRAARVPVGLSGVAVAAIVKHYAEWAGLDPEVFAAHSLRAGFLTSAAAKGATVFKMMDVSRHKSVDMLAVYVRDAETFKDHAGAGLL</sequence>
<keyword evidence="2 4" id="KW-0238">DNA-binding</keyword>
<dbReference type="RefSeq" id="WP_126542134.1">
    <property type="nucleotide sequence ID" value="NZ_BSPM01000016.1"/>
</dbReference>
<accession>A0A4R6RR32</accession>
<dbReference type="InterPro" id="IPR013762">
    <property type="entry name" value="Integrase-like_cat_sf"/>
</dbReference>
<dbReference type="SUPFAM" id="SSF47823">
    <property type="entry name" value="lambda integrase-like, N-terminal domain"/>
    <property type="match status" value="1"/>
</dbReference>
<dbReference type="GO" id="GO:0003677">
    <property type="term" value="F:DNA binding"/>
    <property type="evidence" value="ECO:0007669"/>
    <property type="project" value="UniProtKB-UniRule"/>
</dbReference>
<dbReference type="InterPro" id="IPR004107">
    <property type="entry name" value="Integrase_SAM-like_N"/>
</dbReference>